<evidence type="ECO:0000313" key="9">
    <source>
        <dbReference type="Proteomes" id="UP001597094"/>
    </source>
</evidence>
<comment type="function">
    <text evidence="6">Catalyzes the conversion of (8S)-3',8-cyclo-7,8-dihydroguanosine 5'-triphosphate to cyclic pyranopterin monophosphate (cPMP).</text>
</comment>
<dbReference type="InterPro" id="IPR036522">
    <property type="entry name" value="MoaC_sf"/>
</dbReference>
<dbReference type="Gene3D" id="3.30.70.640">
    <property type="entry name" value="Molybdopterin cofactor biosynthesis C (MoaC) domain"/>
    <property type="match status" value="1"/>
</dbReference>
<dbReference type="CDD" id="cd01420">
    <property type="entry name" value="MoaC_PE"/>
    <property type="match status" value="1"/>
</dbReference>
<dbReference type="SUPFAM" id="SSF55040">
    <property type="entry name" value="Molybdenum cofactor biosynthesis protein C, MoaC"/>
    <property type="match status" value="1"/>
</dbReference>
<gene>
    <name evidence="8" type="primary">moaC</name>
    <name evidence="8" type="ORF">ACFQ2O_05895</name>
</gene>
<accession>A0ABW3SQD9</accession>
<comment type="pathway">
    <text evidence="2">Cofactor biosynthesis; molybdopterin biosynthesis.</text>
</comment>
<evidence type="ECO:0000256" key="4">
    <source>
        <dbReference type="ARBA" id="ARBA00023150"/>
    </source>
</evidence>
<dbReference type="EC" id="4.6.1.17" evidence="3"/>
<dbReference type="PANTHER" id="PTHR22960">
    <property type="entry name" value="MOLYBDOPTERIN COFACTOR SYNTHESIS PROTEIN A"/>
    <property type="match status" value="1"/>
</dbReference>
<keyword evidence="4" id="KW-0501">Molybdenum cofactor biosynthesis</keyword>
<organism evidence="8 9">
    <name type="scientific">Pontibacter rugosus</name>
    <dbReference type="NCBI Taxonomy" id="1745966"/>
    <lineage>
        <taxon>Bacteria</taxon>
        <taxon>Pseudomonadati</taxon>
        <taxon>Bacteroidota</taxon>
        <taxon>Cytophagia</taxon>
        <taxon>Cytophagales</taxon>
        <taxon>Hymenobacteraceae</taxon>
        <taxon>Pontibacter</taxon>
    </lineage>
</organism>
<proteinExistence type="predicted"/>
<evidence type="ECO:0000256" key="3">
    <source>
        <dbReference type="ARBA" id="ARBA00012575"/>
    </source>
</evidence>
<dbReference type="InterPro" id="IPR023045">
    <property type="entry name" value="MoaC"/>
</dbReference>
<dbReference type="PANTHER" id="PTHR22960:SF0">
    <property type="entry name" value="MOLYBDENUM COFACTOR BIOSYNTHESIS PROTEIN 1"/>
    <property type="match status" value="1"/>
</dbReference>
<dbReference type="NCBIfam" id="TIGR00581">
    <property type="entry name" value="moaC"/>
    <property type="match status" value="1"/>
</dbReference>
<name>A0ABW3SQD9_9BACT</name>
<dbReference type="Proteomes" id="UP001597094">
    <property type="component" value="Unassembled WGS sequence"/>
</dbReference>
<dbReference type="NCBIfam" id="NF006870">
    <property type="entry name" value="PRK09364.1"/>
    <property type="match status" value="1"/>
</dbReference>
<comment type="caution">
    <text evidence="8">The sequence shown here is derived from an EMBL/GenBank/DDBJ whole genome shotgun (WGS) entry which is preliminary data.</text>
</comment>
<keyword evidence="5 8" id="KW-0456">Lyase</keyword>
<feature type="domain" description="Molybdopterin cofactor biosynthesis C (MoaC)" evidence="7">
    <location>
        <begin position="15"/>
        <end position="150"/>
    </location>
</feature>
<dbReference type="EMBL" id="JBHTLD010000034">
    <property type="protein sequence ID" value="MFD1185735.1"/>
    <property type="molecule type" value="Genomic_DNA"/>
</dbReference>
<evidence type="ECO:0000259" key="7">
    <source>
        <dbReference type="Pfam" id="PF01967"/>
    </source>
</evidence>
<keyword evidence="9" id="KW-1185">Reference proteome</keyword>
<comment type="catalytic activity">
    <reaction evidence="1">
        <text>(8S)-3',8-cyclo-7,8-dihydroguanosine 5'-triphosphate = cyclic pyranopterin phosphate + diphosphate</text>
        <dbReference type="Rhea" id="RHEA:49580"/>
        <dbReference type="ChEBI" id="CHEBI:33019"/>
        <dbReference type="ChEBI" id="CHEBI:59648"/>
        <dbReference type="ChEBI" id="CHEBI:131766"/>
        <dbReference type="EC" id="4.6.1.17"/>
    </reaction>
</comment>
<dbReference type="RefSeq" id="WP_377523888.1">
    <property type="nucleotide sequence ID" value="NZ_JBHTLD010000034.1"/>
</dbReference>
<evidence type="ECO:0000313" key="8">
    <source>
        <dbReference type="EMBL" id="MFD1185735.1"/>
    </source>
</evidence>
<sequence length="156" mass="17144">MDENQNVVISQKSSMVDVGDKNITKRIAKASCYIHFPEQVFQMLRQNDFLTHKGSIINTSIIAGLMAAKKTSDILPLCHPLQLTGTNLDITPEENKIRIECTVKCDGKTGVEMEALTGASVAALCIYDMCKAFSHDLEITDLKLNYKKGGKSDYGG</sequence>
<dbReference type="InterPro" id="IPR002820">
    <property type="entry name" value="Mopterin_CF_biosynth-C_dom"/>
</dbReference>
<protein>
    <recommendedName>
        <fullName evidence="3">cyclic pyranopterin monophosphate synthase</fullName>
        <ecNumber evidence="3">4.6.1.17</ecNumber>
    </recommendedName>
</protein>
<evidence type="ECO:0000256" key="1">
    <source>
        <dbReference type="ARBA" id="ARBA00001637"/>
    </source>
</evidence>
<dbReference type="InterPro" id="IPR050105">
    <property type="entry name" value="MoCo_biosynth_MoaA/MoaC"/>
</dbReference>
<dbReference type="InterPro" id="IPR047594">
    <property type="entry name" value="MoaC_bact/euk"/>
</dbReference>
<evidence type="ECO:0000256" key="2">
    <source>
        <dbReference type="ARBA" id="ARBA00005046"/>
    </source>
</evidence>
<reference evidence="9" key="1">
    <citation type="journal article" date="2019" name="Int. J. Syst. Evol. Microbiol.">
        <title>The Global Catalogue of Microorganisms (GCM) 10K type strain sequencing project: providing services to taxonomists for standard genome sequencing and annotation.</title>
        <authorList>
            <consortium name="The Broad Institute Genomics Platform"/>
            <consortium name="The Broad Institute Genome Sequencing Center for Infectious Disease"/>
            <person name="Wu L."/>
            <person name="Ma J."/>
        </authorList>
    </citation>
    <scope>NUCLEOTIDE SEQUENCE [LARGE SCALE GENOMIC DNA]</scope>
    <source>
        <strain evidence="9">JCM 31319</strain>
    </source>
</reference>
<dbReference type="Pfam" id="PF01967">
    <property type="entry name" value="MoaC"/>
    <property type="match status" value="1"/>
</dbReference>
<dbReference type="GO" id="GO:0061799">
    <property type="term" value="F:cyclic pyranopterin monophosphate synthase activity"/>
    <property type="evidence" value="ECO:0007669"/>
    <property type="project" value="UniProtKB-EC"/>
</dbReference>
<evidence type="ECO:0000256" key="6">
    <source>
        <dbReference type="ARBA" id="ARBA00055087"/>
    </source>
</evidence>
<evidence type="ECO:0000256" key="5">
    <source>
        <dbReference type="ARBA" id="ARBA00023239"/>
    </source>
</evidence>